<evidence type="ECO:0000313" key="3">
    <source>
        <dbReference type="Proteomes" id="UP001283361"/>
    </source>
</evidence>
<dbReference type="EMBL" id="JAWDGP010004589">
    <property type="protein sequence ID" value="KAK3763223.1"/>
    <property type="molecule type" value="Genomic_DNA"/>
</dbReference>
<accession>A0AAE0Z5D0</accession>
<evidence type="ECO:0000313" key="2">
    <source>
        <dbReference type="EMBL" id="KAK3763223.1"/>
    </source>
</evidence>
<keyword evidence="3" id="KW-1185">Reference proteome</keyword>
<sequence length="119" mass="12719">MLFLELFSSNTTLSHGRGGVKLDLKTGKTPSPGWVSNHQVVQDGRHLPWPPLSHSGASRDSVCVCARAAPQKASIPTHNIALSNNSEEARTELSHCLLEDMQPNYTSADPATSADLSGN</sequence>
<reference evidence="2" key="1">
    <citation type="journal article" date="2023" name="G3 (Bethesda)">
        <title>A reference genome for the long-term kleptoplast-retaining sea slug Elysia crispata morphotype clarki.</title>
        <authorList>
            <person name="Eastman K.E."/>
            <person name="Pendleton A.L."/>
            <person name="Shaikh M.A."/>
            <person name="Suttiyut T."/>
            <person name="Ogas R."/>
            <person name="Tomko P."/>
            <person name="Gavelis G."/>
            <person name="Widhalm J.R."/>
            <person name="Wisecaver J.H."/>
        </authorList>
    </citation>
    <scope>NUCLEOTIDE SEQUENCE</scope>
    <source>
        <strain evidence="2">ECLA1</strain>
    </source>
</reference>
<feature type="compositionally biased region" description="Polar residues" evidence="1">
    <location>
        <begin position="103"/>
        <end position="119"/>
    </location>
</feature>
<dbReference type="Proteomes" id="UP001283361">
    <property type="component" value="Unassembled WGS sequence"/>
</dbReference>
<evidence type="ECO:0000256" key="1">
    <source>
        <dbReference type="SAM" id="MobiDB-lite"/>
    </source>
</evidence>
<name>A0AAE0Z5D0_9GAST</name>
<feature type="region of interest" description="Disordered" evidence="1">
    <location>
        <begin position="100"/>
        <end position="119"/>
    </location>
</feature>
<proteinExistence type="predicted"/>
<organism evidence="2 3">
    <name type="scientific">Elysia crispata</name>
    <name type="common">lettuce slug</name>
    <dbReference type="NCBI Taxonomy" id="231223"/>
    <lineage>
        <taxon>Eukaryota</taxon>
        <taxon>Metazoa</taxon>
        <taxon>Spiralia</taxon>
        <taxon>Lophotrochozoa</taxon>
        <taxon>Mollusca</taxon>
        <taxon>Gastropoda</taxon>
        <taxon>Heterobranchia</taxon>
        <taxon>Euthyneura</taxon>
        <taxon>Panpulmonata</taxon>
        <taxon>Sacoglossa</taxon>
        <taxon>Placobranchoidea</taxon>
        <taxon>Plakobranchidae</taxon>
        <taxon>Elysia</taxon>
    </lineage>
</organism>
<dbReference type="AlphaFoldDB" id="A0AAE0Z5D0"/>
<gene>
    <name evidence="2" type="ORF">RRG08_052558</name>
</gene>
<protein>
    <submittedName>
        <fullName evidence="2">Uncharacterized protein</fullName>
    </submittedName>
</protein>
<comment type="caution">
    <text evidence="2">The sequence shown here is derived from an EMBL/GenBank/DDBJ whole genome shotgun (WGS) entry which is preliminary data.</text>
</comment>